<dbReference type="FunFam" id="3.40.140.10:FF:000011">
    <property type="entry name" value="tRNA-specific adenosine deaminase"/>
    <property type="match status" value="1"/>
</dbReference>
<evidence type="ECO:0000259" key="5">
    <source>
        <dbReference type="PROSITE" id="PS51747"/>
    </source>
</evidence>
<name>A0A831LFE2_9BACT</name>
<dbReference type="PROSITE" id="PS51747">
    <property type="entry name" value="CYT_DCMP_DEAMINASES_2"/>
    <property type="match status" value="1"/>
</dbReference>
<dbReference type="InterPro" id="IPR016192">
    <property type="entry name" value="APOBEC/CMP_deaminase_Zn-bd"/>
</dbReference>
<keyword evidence="4" id="KW-0862">Zinc</keyword>
<proteinExistence type="inferred from homology"/>
<dbReference type="GO" id="GO:0047974">
    <property type="term" value="F:guanosine deaminase activity"/>
    <property type="evidence" value="ECO:0007669"/>
    <property type="project" value="TreeGrafter"/>
</dbReference>
<protein>
    <submittedName>
        <fullName evidence="6">Nucleoside deaminase</fullName>
    </submittedName>
</protein>
<dbReference type="InterPro" id="IPR002125">
    <property type="entry name" value="CMP_dCMP_dom"/>
</dbReference>
<dbReference type="AlphaFoldDB" id="A0A831LFE2"/>
<evidence type="ECO:0000256" key="1">
    <source>
        <dbReference type="ARBA" id="ARBA00006576"/>
    </source>
</evidence>
<dbReference type="SUPFAM" id="SSF53927">
    <property type="entry name" value="Cytidine deaminase-like"/>
    <property type="match status" value="1"/>
</dbReference>
<dbReference type="Proteomes" id="UP000886047">
    <property type="component" value="Unassembled WGS sequence"/>
</dbReference>
<dbReference type="PANTHER" id="PTHR11079:SF161">
    <property type="entry name" value="CMP_DCMP-TYPE DEAMINASE DOMAIN-CONTAINING PROTEIN"/>
    <property type="match status" value="1"/>
</dbReference>
<sequence length="131" mass="14802">MTEKDKEFMLRAIQLAEKGMKNGCGGPFGAVVVKEGKIIGEGYNNVISKNDPTAHAEILAIREACRNLESFQLTDCTLYTSCEPCPMCLGAIYWARPEKVFYACTREDAAEVDFDDQFIYEELEKETENRK</sequence>
<gene>
    <name evidence="6" type="ORF">ENN90_01000</name>
</gene>
<feature type="non-terminal residue" evidence="6">
    <location>
        <position position="131"/>
    </location>
</feature>
<dbReference type="Pfam" id="PF00383">
    <property type="entry name" value="dCMP_cyt_deam_1"/>
    <property type="match status" value="1"/>
</dbReference>
<reference evidence="6" key="1">
    <citation type="journal article" date="2020" name="mSystems">
        <title>Genome- and Community-Level Interaction Insights into Carbon Utilization and Element Cycling Functions of Hydrothermarchaeota in Hydrothermal Sediment.</title>
        <authorList>
            <person name="Zhou Z."/>
            <person name="Liu Y."/>
            <person name="Xu W."/>
            <person name="Pan J."/>
            <person name="Luo Z.H."/>
            <person name="Li M."/>
        </authorList>
    </citation>
    <scope>NUCLEOTIDE SEQUENCE [LARGE SCALE GENOMIC DNA]</scope>
    <source>
        <strain evidence="6">SpSt-1217</strain>
    </source>
</reference>
<comment type="caution">
    <text evidence="6">The sequence shown here is derived from an EMBL/GenBank/DDBJ whole genome shotgun (WGS) entry which is preliminary data.</text>
</comment>
<dbReference type="Gene3D" id="3.40.140.10">
    <property type="entry name" value="Cytidine Deaminase, domain 2"/>
    <property type="match status" value="1"/>
</dbReference>
<accession>A0A831LFE2</accession>
<dbReference type="InterPro" id="IPR016193">
    <property type="entry name" value="Cytidine_deaminase-like"/>
</dbReference>
<evidence type="ECO:0000256" key="4">
    <source>
        <dbReference type="ARBA" id="ARBA00022833"/>
    </source>
</evidence>
<feature type="domain" description="CMP/dCMP-type deaminase" evidence="5">
    <location>
        <begin position="3"/>
        <end position="113"/>
    </location>
</feature>
<dbReference type="GO" id="GO:0006152">
    <property type="term" value="P:purine nucleoside catabolic process"/>
    <property type="evidence" value="ECO:0007669"/>
    <property type="project" value="TreeGrafter"/>
</dbReference>
<keyword evidence="3" id="KW-0378">Hydrolase</keyword>
<dbReference type="PROSITE" id="PS00903">
    <property type="entry name" value="CYT_DCMP_DEAMINASES_1"/>
    <property type="match status" value="1"/>
</dbReference>
<evidence type="ECO:0000256" key="2">
    <source>
        <dbReference type="ARBA" id="ARBA00022723"/>
    </source>
</evidence>
<organism evidence="6">
    <name type="scientific">Mariniphaga anaerophila</name>
    <dbReference type="NCBI Taxonomy" id="1484053"/>
    <lineage>
        <taxon>Bacteria</taxon>
        <taxon>Pseudomonadati</taxon>
        <taxon>Bacteroidota</taxon>
        <taxon>Bacteroidia</taxon>
        <taxon>Marinilabiliales</taxon>
        <taxon>Prolixibacteraceae</taxon>
        <taxon>Mariniphaga</taxon>
    </lineage>
</organism>
<dbReference type="PANTHER" id="PTHR11079">
    <property type="entry name" value="CYTOSINE DEAMINASE FAMILY MEMBER"/>
    <property type="match status" value="1"/>
</dbReference>
<dbReference type="CDD" id="cd01285">
    <property type="entry name" value="nucleoside_deaminase"/>
    <property type="match status" value="1"/>
</dbReference>
<comment type="similarity">
    <text evidence="1">Belongs to the cytidine and deoxycytidylate deaminase family.</text>
</comment>
<dbReference type="EMBL" id="DSDK01000056">
    <property type="protein sequence ID" value="HDR50187.1"/>
    <property type="molecule type" value="Genomic_DNA"/>
</dbReference>
<evidence type="ECO:0000256" key="3">
    <source>
        <dbReference type="ARBA" id="ARBA00022801"/>
    </source>
</evidence>
<dbReference type="GO" id="GO:0008270">
    <property type="term" value="F:zinc ion binding"/>
    <property type="evidence" value="ECO:0007669"/>
    <property type="project" value="InterPro"/>
</dbReference>
<keyword evidence="2" id="KW-0479">Metal-binding</keyword>
<evidence type="ECO:0000313" key="6">
    <source>
        <dbReference type="EMBL" id="HDR50187.1"/>
    </source>
</evidence>